<feature type="non-terminal residue" evidence="1">
    <location>
        <position position="1"/>
    </location>
</feature>
<proteinExistence type="predicted"/>
<accession>A0A381PN11</accession>
<dbReference type="AlphaFoldDB" id="A0A381PN11"/>
<sequence>VPELRHGRGGRTVLCELWNGIGEAGVPEMRP</sequence>
<gene>
    <name evidence="1" type="ORF">METZ01_LOCUS21256</name>
</gene>
<name>A0A381PN11_9ZZZZ</name>
<organism evidence="1">
    <name type="scientific">marine metagenome</name>
    <dbReference type="NCBI Taxonomy" id="408172"/>
    <lineage>
        <taxon>unclassified sequences</taxon>
        <taxon>metagenomes</taxon>
        <taxon>ecological metagenomes</taxon>
    </lineage>
</organism>
<protein>
    <submittedName>
        <fullName evidence="1">Uncharacterized protein</fullName>
    </submittedName>
</protein>
<dbReference type="EMBL" id="UINC01001038">
    <property type="protein sequence ID" value="SUZ68402.1"/>
    <property type="molecule type" value="Genomic_DNA"/>
</dbReference>
<evidence type="ECO:0000313" key="1">
    <source>
        <dbReference type="EMBL" id="SUZ68402.1"/>
    </source>
</evidence>
<reference evidence="1" key="1">
    <citation type="submission" date="2018-05" db="EMBL/GenBank/DDBJ databases">
        <authorList>
            <person name="Lanie J.A."/>
            <person name="Ng W.-L."/>
            <person name="Kazmierczak K.M."/>
            <person name="Andrzejewski T.M."/>
            <person name="Davidsen T.M."/>
            <person name="Wayne K.J."/>
            <person name="Tettelin H."/>
            <person name="Glass J.I."/>
            <person name="Rusch D."/>
            <person name="Podicherti R."/>
            <person name="Tsui H.-C.T."/>
            <person name="Winkler M.E."/>
        </authorList>
    </citation>
    <scope>NUCLEOTIDE SEQUENCE</scope>
</reference>